<evidence type="ECO:0000313" key="5">
    <source>
        <dbReference type="Proteomes" id="UP000189857"/>
    </source>
</evidence>
<feature type="DNA-binding region" description="H-T-H motif" evidence="2">
    <location>
        <begin position="24"/>
        <end position="43"/>
    </location>
</feature>
<dbReference type="PRINTS" id="PR00455">
    <property type="entry name" value="HTHTETR"/>
</dbReference>
<dbReference type="Pfam" id="PF14246">
    <property type="entry name" value="TetR_C_7"/>
    <property type="match status" value="1"/>
</dbReference>
<dbReference type="InterPro" id="IPR009057">
    <property type="entry name" value="Homeodomain-like_sf"/>
</dbReference>
<dbReference type="PANTHER" id="PTHR43479:SF11">
    <property type="entry name" value="ACREF_ENVCD OPERON REPRESSOR-RELATED"/>
    <property type="match status" value="1"/>
</dbReference>
<sequence length="207" mass="23463">MNRKEEILHATLTLAAENGMKGVSMSQIADKVGIKAPSLYNHFKSKDDIIKEMYLFFREQAQKGSGSVQMDISKLMDKNIEEILLGSVSAYMGIVTDKNMLQFFKVLYSERTTNPVAAQIIVEETERMINASKNMFYAFVVHGKAKKDNIDVAAMTYSLTIHSLIDYRMDMLTAGIINEFGEDGNPVPKNIIDFIRWFSHQIGVYDE</sequence>
<dbReference type="InterPro" id="IPR001647">
    <property type="entry name" value="HTH_TetR"/>
</dbReference>
<organism evidence="4 5">
    <name type="scientific">Eubacterium ruminantium</name>
    <dbReference type="NCBI Taxonomy" id="42322"/>
    <lineage>
        <taxon>Bacteria</taxon>
        <taxon>Bacillati</taxon>
        <taxon>Bacillota</taxon>
        <taxon>Clostridia</taxon>
        <taxon>Eubacteriales</taxon>
        <taxon>Eubacteriaceae</taxon>
        <taxon>Eubacterium</taxon>
    </lineage>
</organism>
<dbReference type="EMBL" id="FUXA01000010">
    <property type="protein sequence ID" value="SJZ83363.1"/>
    <property type="molecule type" value="Genomic_DNA"/>
</dbReference>
<dbReference type="AlphaFoldDB" id="A0A1T4NVV5"/>
<dbReference type="RefSeq" id="WP_078787559.1">
    <property type="nucleotide sequence ID" value="NZ_FMTO01000009.1"/>
</dbReference>
<feature type="domain" description="HTH tetR-type" evidence="3">
    <location>
        <begin position="1"/>
        <end position="61"/>
    </location>
</feature>
<dbReference type="SUPFAM" id="SSF46689">
    <property type="entry name" value="Homeodomain-like"/>
    <property type="match status" value="1"/>
</dbReference>
<dbReference type="InterPro" id="IPR039536">
    <property type="entry name" value="TetR_C_Proteobacteria"/>
</dbReference>
<protein>
    <submittedName>
        <fullName evidence="4">Transcriptional regulator, TetR family</fullName>
    </submittedName>
</protein>
<dbReference type="InterPro" id="IPR050624">
    <property type="entry name" value="HTH-type_Tx_Regulator"/>
</dbReference>
<dbReference type="PROSITE" id="PS50977">
    <property type="entry name" value="HTH_TETR_2"/>
    <property type="match status" value="1"/>
</dbReference>
<dbReference type="PANTHER" id="PTHR43479">
    <property type="entry name" value="ACREF/ENVCD OPERON REPRESSOR-RELATED"/>
    <property type="match status" value="1"/>
</dbReference>
<dbReference type="GO" id="GO:0003677">
    <property type="term" value="F:DNA binding"/>
    <property type="evidence" value="ECO:0007669"/>
    <property type="project" value="UniProtKB-UniRule"/>
</dbReference>
<keyword evidence="5" id="KW-1185">Reference proteome</keyword>
<dbReference type="Gene3D" id="1.10.10.60">
    <property type="entry name" value="Homeodomain-like"/>
    <property type="match status" value="1"/>
</dbReference>
<proteinExistence type="predicted"/>
<evidence type="ECO:0000256" key="2">
    <source>
        <dbReference type="PROSITE-ProRule" id="PRU00335"/>
    </source>
</evidence>
<reference evidence="4 5" key="1">
    <citation type="submission" date="2017-02" db="EMBL/GenBank/DDBJ databases">
        <authorList>
            <person name="Peterson S.W."/>
        </authorList>
    </citation>
    <scope>NUCLEOTIDE SEQUENCE [LARGE SCALE GENOMIC DNA]</scope>
    <source>
        <strain evidence="4 5">ATCC 17233</strain>
    </source>
</reference>
<dbReference type="Proteomes" id="UP000189857">
    <property type="component" value="Unassembled WGS sequence"/>
</dbReference>
<name>A0A1T4NVV5_9FIRM</name>
<dbReference type="Pfam" id="PF00440">
    <property type="entry name" value="TetR_N"/>
    <property type="match status" value="1"/>
</dbReference>
<evidence type="ECO:0000259" key="3">
    <source>
        <dbReference type="PROSITE" id="PS50977"/>
    </source>
</evidence>
<keyword evidence="1 2" id="KW-0238">DNA-binding</keyword>
<evidence type="ECO:0000256" key="1">
    <source>
        <dbReference type="ARBA" id="ARBA00023125"/>
    </source>
</evidence>
<gene>
    <name evidence="4" type="ORF">SAMN02745110_01729</name>
</gene>
<evidence type="ECO:0000313" key="4">
    <source>
        <dbReference type="EMBL" id="SJZ83363.1"/>
    </source>
</evidence>
<accession>A0A1T4NVV5</accession>
<dbReference type="Gene3D" id="1.10.357.10">
    <property type="entry name" value="Tetracycline Repressor, domain 2"/>
    <property type="match status" value="1"/>
</dbReference>